<keyword evidence="2 3" id="KW-0663">Pyridoxal phosphate</keyword>
<evidence type="ECO:0000313" key="7">
    <source>
        <dbReference type="Proteomes" id="UP001321018"/>
    </source>
</evidence>
<gene>
    <name evidence="5" type="ORF">OB955_13845</name>
    <name evidence="4" type="ORF">OB960_16680</name>
</gene>
<sequence length="402" mass="43327">MSEKPSIYDELGVPTVVNAASTKTRIGGSLIRPEAVEAMSRAAESFVRISDLEARASELISEVTGAEAGYVASGAAACLALGTAACIAGDDLGRMNRLPHADGGNEVIMPRTHRNGYDHALRLAGAEIVDVGNNDNHLGTGSTNTELWEIEDAITEDTAAIGYMQKSYSQPELSDVCDVAHAHDVPVIVDAAAELPPKRNLTRFVEEGADLVVYSGGKAIRGPQSTGILAGKREYIESAAMQHLDMHVAEEVWEPPADLIDLERFGGVPRQGIGRPLKVGKEELAGIIRALELFVDEDHDALADEWADRAELMADGFREESSLSITVTEGEKTAVAPEVFVRLDAEVAGIDAETLVGELRREDPRVFVGPDHLHESAFTVNPMCLTDEEAEYVVERVRSYLE</sequence>
<dbReference type="Proteomes" id="UP001321018">
    <property type="component" value="Unassembled WGS sequence"/>
</dbReference>
<keyword evidence="4" id="KW-0032">Aminotransferase</keyword>
<dbReference type="AlphaFoldDB" id="A0AAP2Z200"/>
<organism evidence="4 7">
    <name type="scientific">Natronoglomus mannanivorans</name>
    <dbReference type="NCBI Taxonomy" id="2979990"/>
    <lineage>
        <taxon>Archaea</taxon>
        <taxon>Methanobacteriati</taxon>
        <taxon>Methanobacteriota</taxon>
        <taxon>Stenosarchaea group</taxon>
        <taxon>Halobacteria</taxon>
        <taxon>Halobacteriales</taxon>
        <taxon>Natrialbaceae</taxon>
        <taxon>Natronoglomus</taxon>
    </lineage>
</organism>
<keyword evidence="6" id="KW-1185">Reference proteome</keyword>
<dbReference type="Gene3D" id="3.40.640.10">
    <property type="entry name" value="Type I PLP-dependent aspartate aminotransferase-like (Major domain)"/>
    <property type="match status" value="1"/>
</dbReference>
<evidence type="ECO:0000313" key="4">
    <source>
        <dbReference type="EMBL" id="MCU4743023.1"/>
    </source>
</evidence>
<dbReference type="EMBL" id="JAOPKA010000012">
    <property type="protein sequence ID" value="MCU4743023.1"/>
    <property type="molecule type" value="Genomic_DNA"/>
</dbReference>
<comment type="cofactor">
    <cofactor evidence="1 3">
        <name>pyridoxal 5'-phosphate</name>
        <dbReference type="ChEBI" id="CHEBI:597326"/>
    </cofactor>
</comment>
<reference evidence="4 6" key="1">
    <citation type="submission" date="2022-09" db="EMBL/GenBank/DDBJ databases">
        <title>Enrichment on poylsaccharides allowed isolation of novel metabolic and taxonomic groups of Haloarchaea.</title>
        <authorList>
            <person name="Sorokin D.Y."/>
            <person name="Elcheninov A.G."/>
            <person name="Khizhniak T.V."/>
            <person name="Kolganova T.V."/>
            <person name="Kublanov I.V."/>
        </authorList>
    </citation>
    <scope>NUCLEOTIDE SEQUENCE</scope>
    <source>
        <strain evidence="5 6">AArc-m2/3/4</strain>
        <strain evidence="4">AArc-xg1-1</strain>
    </source>
</reference>
<dbReference type="SUPFAM" id="SSF53383">
    <property type="entry name" value="PLP-dependent transferases"/>
    <property type="match status" value="1"/>
</dbReference>
<dbReference type="GO" id="GO:0004125">
    <property type="term" value="F:L-seryl-tRNA(Sec) selenium transferase activity"/>
    <property type="evidence" value="ECO:0007669"/>
    <property type="project" value="TreeGrafter"/>
</dbReference>
<dbReference type="PANTHER" id="PTHR32328">
    <property type="entry name" value="L-SERYL-TRNA(SEC) SELENIUM TRANSFERASE"/>
    <property type="match status" value="1"/>
</dbReference>
<dbReference type="InterPro" id="IPR015424">
    <property type="entry name" value="PyrdxlP-dep_Trfase"/>
</dbReference>
<proteinExistence type="predicted"/>
<dbReference type="EMBL" id="JAOPKB010000008">
    <property type="protein sequence ID" value="MCU4973816.1"/>
    <property type="molecule type" value="Genomic_DNA"/>
</dbReference>
<evidence type="ECO:0000313" key="5">
    <source>
        <dbReference type="EMBL" id="MCU4973816.1"/>
    </source>
</evidence>
<evidence type="ECO:0000256" key="1">
    <source>
        <dbReference type="ARBA" id="ARBA00001933"/>
    </source>
</evidence>
<dbReference type="Pfam" id="PF03841">
    <property type="entry name" value="SelA"/>
    <property type="match status" value="1"/>
</dbReference>
<dbReference type="InterPro" id="IPR018319">
    <property type="entry name" value="SelA-like"/>
</dbReference>
<accession>A0AAP2Z200</accession>
<evidence type="ECO:0000313" key="6">
    <source>
        <dbReference type="Proteomes" id="UP001320972"/>
    </source>
</evidence>
<dbReference type="GO" id="GO:0008483">
    <property type="term" value="F:transaminase activity"/>
    <property type="evidence" value="ECO:0007669"/>
    <property type="project" value="UniProtKB-KW"/>
</dbReference>
<evidence type="ECO:0000256" key="2">
    <source>
        <dbReference type="ARBA" id="ARBA00022898"/>
    </source>
</evidence>
<feature type="modified residue" description="N6-(pyridoxal phosphate)lysine" evidence="3">
    <location>
        <position position="218"/>
    </location>
</feature>
<dbReference type="RefSeq" id="WP_338004841.1">
    <property type="nucleotide sequence ID" value="NZ_JAOPKA010000012.1"/>
</dbReference>
<dbReference type="PANTHER" id="PTHR32328:SF0">
    <property type="entry name" value="L-SERYL-TRNA(SEC) SELENIUM TRANSFERASE"/>
    <property type="match status" value="1"/>
</dbReference>
<comment type="caution">
    <text evidence="4">The sequence shown here is derived from an EMBL/GenBank/DDBJ whole genome shotgun (WGS) entry which is preliminary data.</text>
</comment>
<keyword evidence="4" id="KW-0808">Transferase</keyword>
<dbReference type="InterPro" id="IPR015421">
    <property type="entry name" value="PyrdxlP-dep_Trfase_major"/>
</dbReference>
<evidence type="ECO:0000256" key="3">
    <source>
        <dbReference type="PIRSR" id="PIRSR618319-50"/>
    </source>
</evidence>
<name>A0AAP2Z200_9EURY</name>
<protein>
    <submittedName>
        <fullName evidence="4">Aminotransferase class V-fold PLP-dependent enzyme</fullName>
    </submittedName>
</protein>
<dbReference type="Proteomes" id="UP001320972">
    <property type="component" value="Unassembled WGS sequence"/>
</dbReference>